<dbReference type="PROSITE" id="PS00211">
    <property type="entry name" value="ABC_TRANSPORTER_1"/>
    <property type="match status" value="1"/>
</dbReference>
<evidence type="ECO:0000313" key="4">
    <source>
        <dbReference type="EMBL" id="SCQ80461.1"/>
    </source>
</evidence>
<dbReference type="GO" id="GO:0022857">
    <property type="term" value="F:transmembrane transporter activity"/>
    <property type="evidence" value="ECO:0007669"/>
    <property type="project" value="TreeGrafter"/>
</dbReference>
<dbReference type="CDD" id="cd03225">
    <property type="entry name" value="ABC_cobalt_CbiO_domain1"/>
    <property type="match status" value="1"/>
</dbReference>
<dbReference type="InterPro" id="IPR017871">
    <property type="entry name" value="ABC_transporter-like_CS"/>
</dbReference>
<dbReference type="SUPFAM" id="SSF52540">
    <property type="entry name" value="P-loop containing nucleoside triphosphate hydrolases"/>
    <property type="match status" value="2"/>
</dbReference>
<evidence type="ECO:0000256" key="3">
    <source>
        <dbReference type="ARBA" id="ARBA00022840"/>
    </source>
</evidence>
<dbReference type="PANTHER" id="PTHR24220">
    <property type="entry name" value="IMPORT ATP-BINDING PROTEIN"/>
    <property type="match status" value="1"/>
</dbReference>
<proteinExistence type="predicted"/>
<dbReference type="InterPro" id="IPR003439">
    <property type="entry name" value="ABC_transporter-like_ATP-bd"/>
</dbReference>
<organism evidence="4">
    <name type="scientific">Propionibacterium freudenreichii</name>
    <dbReference type="NCBI Taxonomy" id="1744"/>
    <lineage>
        <taxon>Bacteria</taxon>
        <taxon>Bacillati</taxon>
        <taxon>Actinomycetota</taxon>
        <taxon>Actinomycetes</taxon>
        <taxon>Propionibacteriales</taxon>
        <taxon>Propionibacteriaceae</taxon>
        <taxon>Propionibacterium</taxon>
    </lineage>
</organism>
<dbReference type="RefSeq" id="WP_013160534.1">
    <property type="nucleotide sequence ID" value="NZ_CCYN01000002.1"/>
</dbReference>
<evidence type="ECO:0000256" key="2">
    <source>
        <dbReference type="ARBA" id="ARBA00022741"/>
    </source>
</evidence>
<dbReference type="PANTHER" id="PTHR24220:SF687">
    <property type="entry name" value="ABC TRANSPORTER ATP-BINDING PROTEIN SCO2324-RELATED"/>
    <property type="match status" value="1"/>
</dbReference>
<dbReference type="InterPro" id="IPR015854">
    <property type="entry name" value="ABC_transpr_LolD-like"/>
</dbReference>
<dbReference type="OrthoDB" id="7757085at2"/>
<dbReference type="AlphaFoldDB" id="A0A0A8Q986"/>
<dbReference type="EMBL" id="LT618793">
    <property type="protein sequence ID" value="SCQ80461.1"/>
    <property type="molecule type" value="Genomic_DNA"/>
</dbReference>
<dbReference type="PROSITE" id="PS50893">
    <property type="entry name" value="ABC_TRANSPORTER_2"/>
    <property type="match status" value="2"/>
</dbReference>
<keyword evidence="2" id="KW-0547">Nucleotide-binding</keyword>
<dbReference type="GO" id="GO:0005524">
    <property type="term" value="F:ATP binding"/>
    <property type="evidence" value="ECO:0007669"/>
    <property type="project" value="UniProtKB-KW"/>
</dbReference>
<keyword evidence="1" id="KW-0813">Transport</keyword>
<gene>
    <name evidence="4" type="ORF">PFR_JS23_1667</name>
</gene>
<dbReference type="GO" id="GO:0016887">
    <property type="term" value="F:ATP hydrolysis activity"/>
    <property type="evidence" value="ECO:0007669"/>
    <property type="project" value="InterPro"/>
</dbReference>
<dbReference type="Gene3D" id="3.40.50.300">
    <property type="entry name" value="P-loop containing nucleotide triphosphate hydrolases"/>
    <property type="match status" value="2"/>
</dbReference>
<dbReference type="Proteomes" id="UP000250080">
    <property type="component" value="Chromosome I"/>
</dbReference>
<dbReference type="GO" id="GO:0005886">
    <property type="term" value="C:plasma membrane"/>
    <property type="evidence" value="ECO:0007669"/>
    <property type="project" value="TreeGrafter"/>
</dbReference>
<reference evidence="4" key="1">
    <citation type="submission" date="2016-09" db="EMBL/GenBank/DDBJ databases">
        <authorList>
            <person name="Laine KS P."/>
        </authorList>
    </citation>
    <scope>NUCLEOTIDE SEQUENCE [LARGE SCALE GENOMIC DNA]</scope>
    <source>
        <strain evidence="4">PFRJS-23</strain>
    </source>
</reference>
<dbReference type="InterPro" id="IPR027417">
    <property type="entry name" value="P-loop_NTPase"/>
</dbReference>
<evidence type="ECO:0000256" key="1">
    <source>
        <dbReference type="ARBA" id="ARBA00022448"/>
    </source>
</evidence>
<dbReference type="SMART" id="SM00382">
    <property type="entry name" value="AAA"/>
    <property type="match status" value="2"/>
</dbReference>
<name>A0A0A8Q986_9ACTN</name>
<accession>A0A0A8Q986</accession>
<keyword evidence="3" id="KW-0067">ATP-binding</keyword>
<protein>
    <submittedName>
        <fullName evidence="4">ABC transporter</fullName>
    </submittedName>
</protein>
<dbReference type="InterPro" id="IPR003593">
    <property type="entry name" value="AAA+_ATPase"/>
</dbReference>
<dbReference type="OMA" id="YCDRIVI"/>
<dbReference type="Pfam" id="PF00005">
    <property type="entry name" value="ABC_tran"/>
    <property type="match status" value="2"/>
</dbReference>
<dbReference type="InterPro" id="IPR015856">
    <property type="entry name" value="ABC_transpr_CbiO/EcfA_su"/>
</dbReference>
<sequence>MIEFRDVSFTYTGASDPVLHDVSFQIPEGDLCLLVGRTGTGKSTLLRSINGLVPWFDGGRLTGTVQVDTMVTSQHRPRDLARVVGSVGQNPLAGFVTDKVEDEIAYGMEQLGVAQPAMRRRVEDTLDLMGIADLRHRPLTDLSGGQQQRVAIAAVLAAQPRVVILDEPTSALDPTAAQDVLSSITTLVHEVGLTVVVAEHRLERVMAFADSVAWLPGDGSVQVGPAGDVLARADVRPPLVGLAQALGWSTVPLTVRDARRRVKAEHIVLTDPPQAPAPDGPVVLTATKLVVDYGETRAVNAVTTAFRAGEITALMGRNGAGKSSLMWAMQGAVASSGTLEVTGADPRTVSAEKARELVTLVPQTAADLLYLPSVGDECRQADKESGRDEGTAAGLLSELGVALDMGRDPHDLSEGQRLALVLAIQLSSRPRVVLLDEPTRGLDYTTKAHLATMVRTLASRGVCIVVATHDVEFAAASTDRTIVMAEGDIIADDTTREACTASPTFSPQLAKVFWPQPILTVADVRRGRRQQADGAIRP</sequence>